<comment type="caution">
    <text evidence="2">The sequence shown here is derived from an EMBL/GenBank/DDBJ whole genome shotgun (WGS) entry which is preliminary data.</text>
</comment>
<dbReference type="Gene3D" id="3.90.550.20">
    <property type="match status" value="1"/>
</dbReference>
<feature type="compositionally biased region" description="Basic and acidic residues" evidence="1">
    <location>
        <begin position="13"/>
        <end position="26"/>
    </location>
</feature>
<dbReference type="EMBL" id="JAGPXF010000006">
    <property type="protein sequence ID" value="KAH7239415.1"/>
    <property type="molecule type" value="Genomic_DNA"/>
</dbReference>
<dbReference type="GO" id="GO:0000030">
    <property type="term" value="F:mannosyltransferase activity"/>
    <property type="evidence" value="ECO:0007669"/>
    <property type="project" value="TreeGrafter"/>
</dbReference>
<dbReference type="SUPFAM" id="SSF53448">
    <property type="entry name" value="Nucleotide-diphospho-sugar transferases"/>
    <property type="match status" value="1"/>
</dbReference>
<gene>
    <name evidence="2" type="ORF">BKA59DRAFT_515688</name>
</gene>
<dbReference type="InterPro" id="IPR051706">
    <property type="entry name" value="Glycosyltransferase_domain"/>
</dbReference>
<dbReference type="GO" id="GO:0051999">
    <property type="term" value="P:mannosyl-inositol phosphorylceramide biosynthetic process"/>
    <property type="evidence" value="ECO:0007669"/>
    <property type="project" value="TreeGrafter"/>
</dbReference>
<evidence type="ECO:0000256" key="1">
    <source>
        <dbReference type="SAM" id="MobiDB-lite"/>
    </source>
</evidence>
<organism evidence="2 3">
    <name type="scientific">Fusarium tricinctum</name>
    <dbReference type="NCBI Taxonomy" id="61284"/>
    <lineage>
        <taxon>Eukaryota</taxon>
        <taxon>Fungi</taxon>
        <taxon>Dikarya</taxon>
        <taxon>Ascomycota</taxon>
        <taxon>Pezizomycotina</taxon>
        <taxon>Sordariomycetes</taxon>
        <taxon>Hypocreomycetidae</taxon>
        <taxon>Hypocreales</taxon>
        <taxon>Nectriaceae</taxon>
        <taxon>Fusarium</taxon>
        <taxon>Fusarium tricinctum species complex</taxon>
    </lineage>
</organism>
<protein>
    <recommendedName>
        <fullName evidence="4">Capsule polysaccharide biosynthesis protein</fullName>
    </recommendedName>
</protein>
<dbReference type="InterPro" id="IPR008441">
    <property type="entry name" value="AfumC-like_glycosyl_Trfase"/>
</dbReference>
<dbReference type="GO" id="GO:0016020">
    <property type="term" value="C:membrane"/>
    <property type="evidence" value="ECO:0007669"/>
    <property type="project" value="GOC"/>
</dbReference>
<dbReference type="AlphaFoldDB" id="A0A8K0RW49"/>
<dbReference type="Pfam" id="PF05704">
    <property type="entry name" value="Caps_synth"/>
    <property type="match status" value="1"/>
</dbReference>
<reference evidence="2" key="1">
    <citation type="journal article" date="2021" name="Nat. Commun.">
        <title>Genetic determinants of endophytism in the Arabidopsis root mycobiome.</title>
        <authorList>
            <person name="Mesny F."/>
            <person name="Miyauchi S."/>
            <person name="Thiergart T."/>
            <person name="Pickel B."/>
            <person name="Atanasova L."/>
            <person name="Karlsson M."/>
            <person name="Huettel B."/>
            <person name="Barry K.W."/>
            <person name="Haridas S."/>
            <person name="Chen C."/>
            <person name="Bauer D."/>
            <person name="Andreopoulos W."/>
            <person name="Pangilinan J."/>
            <person name="LaButti K."/>
            <person name="Riley R."/>
            <person name="Lipzen A."/>
            <person name="Clum A."/>
            <person name="Drula E."/>
            <person name="Henrissat B."/>
            <person name="Kohler A."/>
            <person name="Grigoriev I.V."/>
            <person name="Martin F.M."/>
            <person name="Hacquard S."/>
        </authorList>
    </citation>
    <scope>NUCLEOTIDE SEQUENCE</scope>
    <source>
        <strain evidence="2">MPI-SDFR-AT-0068</strain>
    </source>
</reference>
<accession>A0A8K0RW49</accession>
<dbReference type="PANTHER" id="PTHR32385:SF15">
    <property type="entry name" value="INOSITOL PHOSPHOCERAMIDE MANNOSYLTRANSFERASE 1"/>
    <property type="match status" value="1"/>
</dbReference>
<dbReference type="OrthoDB" id="409543at2759"/>
<evidence type="ECO:0000313" key="2">
    <source>
        <dbReference type="EMBL" id="KAH7239415.1"/>
    </source>
</evidence>
<dbReference type="PANTHER" id="PTHR32385">
    <property type="entry name" value="MANNOSYL PHOSPHORYLINOSITOL CERAMIDE SYNTHASE"/>
    <property type="match status" value="1"/>
</dbReference>
<name>A0A8K0RW49_9HYPO</name>
<feature type="region of interest" description="Disordered" evidence="1">
    <location>
        <begin position="1"/>
        <end position="26"/>
    </location>
</feature>
<dbReference type="InterPro" id="IPR029044">
    <property type="entry name" value="Nucleotide-diphossugar_trans"/>
</dbReference>
<proteinExistence type="predicted"/>
<dbReference type="Proteomes" id="UP000813427">
    <property type="component" value="Unassembled WGS sequence"/>
</dbReference>
<feature type="compositionally biased region" description="Polar residues" evidence="1">
    <location>
        <begin position="1"/>
        <end position="11"/>
    </location>
</feature>
<keyword evidence="3" id="KW-1185">Reference proteome</keyword>
<evidence type="ECO:0008006" key="4">
    <source>
        <dbReference type="Google" id="ProtNLM"/>
    </source>
</evidence>
<evidence type="ECO:0000313" key="3">
    <source>
        <dbReference type="Proteomes" id="UP000813427"/>
    </source>
</evidence>
<sequence>MSIPSPKNVTPVSKDKLDTRSDNEIAHQLRTFSPPTESEKNVWGYWHTGFDSMPPWTQRNVINWVRRFGSSWTVRVVDSVPGSPNNISRFVENSFFPDAFNVNRLTGSYAGVHSADLVRLPLLYLYGGIWMDVGTLLIRSLDDIWGLLKDPETPYEMAAMTIPLRRDEAIMTNSFLASVRHNPFIHRWHRLFFTIWEHSSDCVGAHAHPLLSHLRLYSAPGSEANEPSIPSSDKEMSDYLAHMLCAERVRDLVDTDDGFDGRAFYEHKIFLLPILREGCYLQRQTGWDGPLQLRILQTSLNILENEREDEFNRARDLVHDLLQNTTLIKLGHGPKGVTTPWLADLWDEPRYRDADHAPGTFAAYLRKMSLEFNQTRKLNPLDVSVSEKLWHAGLLEPCGLN</sequence>